<dbReference type="EMBL" id="JADQDK010000001">
    <property type="protein sequence ID" value="MBW0134361.1"/>
    <property type="molecule type" value="Genomic_DNA"/>
</dbReference>
<accession>A0ABS6UQ32</accession>
<dbReference type="RefSeq" id="WP_218601724.1">
    <property type="nucleotide sequence ID" value="NZ_JADQDJ010000031.1"/>
</dbReference>
<evidence type="ECO:0000313" key="2">
    <source>
        <dbReference type="EMBL" id="MBW0134361.1"/>
    </source>
</evidence>
<name>A0ABS6UQ32_9PSEU</name>
<protein>
    <submittedName>
        <fullName evidence="2">Uncharacterized protein</fullName>
    </submittedName>
</protein>
<reference evidence="2 3" key="1">
    <citation type="submission" date="2020-11" db="EMBL/GenBank/DDBJ databases">
        <title>Pseudonocardia abyssalis sp. nov. and Pseudonocardia oceani sp. nov., description and phylogenomic analysis of two novel actinomycetes isolated from the deep Southern Ocean.</title>
        <authorList>
            <person name="Parra J."/>
        </authorList>
    </citation>
    <scope>NUCLEOTIDE SEQUENCE [LARGE SCALE GENOMIC DNA]</scope>
    <source>
        <strain evidence="2 3">KRD-168</strain>
    </source>
</reference>
<feature type="region of interest" description="Disordered" evidence="1">
    <location>
        <begin position="1"/>
        <end position="97"/>
    </location>
</feature>
<sequence length="116" mass="11886">MDHGEQDHRLPPRREQLPLPRRDGRSHLEPQLRDPRGSGSGTPFAAFDAGSGLEAGPGGSAADASPGDASPGDDGPAGRAGTGADDPIGTAPPESRAAIFRAAVRRAVDRSSRRTG</sequence>
<organism evidence="2 3">
    <name type="scientific">Pseudonocardia abyssalis</name>
    <dbReference type="NCBI Taxonomy" id="2792008"/>
    <lineage>
        <taxon>Bacteria</taxon>
        <taxon>Bacillati</taxon>
        <taxon>Actinomycetota</taxon>
        <taxon>Actinomycetes</taxon>
        <taxon>Pseudonocardiales</taxon>
        <taxon>Pseudonocardiaceae</taxon>
        <taxon>Pseudonocardia</taxon>
    </lineage>
</organism>
<keyword evidence="3" id="KW-1185">Reference proteome</keyword>
<gene>
    <name evidence="2" type="ORF">I4I81_08840</name>
</gene>
<evidence type="ECO:0000256" key="1">
    <source>
        <dbReference type="SAM" id="MobiDB-lite"/>
    </source>
</evidence>
<feature type="compositionally biased region" description="Basic and acidic residues" evidence="1">
    <location>
        <begin position="1"/>
        <end position="36"/>
    </location>
</feature>
<comment type="caution">
    <text evidence="2">The sequence shown here is derived from an EMBL/GenBank/DDBJ whole genome shotgun (WGS) entry which is preliminary data.</text>
</comment>
<evidence type="ECO:0000313" key="3">
    <source>
        <dbReference type="Proteomes" id="UP000694287"/>
    </source>
</evidence>
<proteinExistence type="predicted"/>
<feature type="compositionally biased region" description="Low complexity" evidence="1">
    <location>
        <begin position="60"/>
        <end position="87"/>
    </location>
</feature>
<dbReference type="Proteomes" id="UP000694287">
    <property type="component" value="Unassembled WGS sequence"/>
</dbReference>